<comment type="subcellular location">
    <subcellularLocation>
        <location evidence="1">Cell membrane</location>
        <topology evidence="1">Multi-pass membrane protein</topology>
    </subcellularLocation>
</comment>
<evidence type="ECO:0000256" key="3">
    <source>
        <dbReference type="ARBA" id="ARBA00022692"/>
    </source>
</evidence>
<dbReference type="PATRIC" id="fig|1316930.3.peg.20"/>
<keyword evidence="5 6" id="KW-0472">Membrane</keyword>
<evidence type="ECO:0000256" key="6">
    <source>
        <dbReference type="SAM" id="Phobius"/>
    </source>
</evidence>
<evidence type="ECO:0000313" key="8">
    <source>
        <dbReference type="Proteomes" id="UP000027182"/>
    </source>
</evidence>
<protein>
    <submittedName>
        <fullName evidence="7">Sugar ABC transporter permease</fullName>
    </submittedName>
</protein>
<sequence length="325" mass="34674">MENIAFITNETLFFACVLGLAAIAGIFAERSGTVNIAIEGTMSMGALGYCIISALLTSGGRITGANIDAPGIEIISLIFAALFGSLFSLLLGLSTIKLKAEHTITGVALNLLSVGICAAIMNPSLLGNAQKQIDHTVRELALSTNYNEFGNILSFKLFLLISVVVISWFALNKTKWGLRFKAVGENPQAVDVAGINVYKYKWMGIVISGCIAGMAGGVFAQKLPFSGQTNGFGFLALAIMIMSHWNVLIVPVCALFFGFFQQIGAWLLGVEFANIVSTETNDRVQKIGELIKAIPYVLTLISIMAFSKLSPGPAASGINYDKSKR</sequence>
<dbReference type="Pfam" id="PF02653">
    <property type="entry name" value="BPD_transp_2"/>
    <property type="match status" value="1"/>
</dbReference>
<dbReference type="PANTHER" id="PTHR43370">
    <property type="entry name" value="SUGAR ABC TRANSPORTER INTEGRAL MEMBRANE PROTEIN-RELATED"/>
    <property type="match status" value="1"/>
</dbReference>
<feature type="transmembrane region" description="Helical" evidence="6">
    <location>
        <begin position="103"/>
        <end position="121"/>
    </location>
</feature>
<feature type="transmembrane region" description="Helical" evidence="6">
    <location>
        <begin position="12"/>
        <end position="28"/>
    </location>
</feature>
<organism evidence="7 8">
    <name type="scientific">Mycoplasmopsis bovis CQ-W70</name>
    <dbReference type="NCBI Taxonomy" id="1316930"/>
    <lineage>
        <taxon>Bacteria</taxon>
        <taxon>Bacillati</taxon>
        <taxon>Mycoplasmatota</taxon>
        <taxon>Mycoplasmoidales</taxon>
        <taxon>Metamycoplasmataceae</taxon>
        <taxon>Mycoplasmopsis</taxon>
    </lineage>
</organism>
<keyword evidence="2" id="KW-1003">Cell membrane</keyword>
<feature type="transmembrane region" description="Helical" evidence="6">
    <location>
        <begin position="152"/>
        <end position="171"/>
    </location>
</feature>
<reference evidence="7 8" key="1">
    <citation type="submission" date="2013-04" db="EMBL/GenBank/DDBJ databases">
        <authorList>
            <person name="Lin L."/>
            <person name="Zeng Z."/>
            <person name="Xie J."/>
            <person name="Luo L."/>
            <person name="Yang Z."/>
            <person name="Liang W."/>
            <person name="Lin H."/>
            <person name="Dong C."/>
            <person name="Sun Y."/>
        </authorList>
    </citation>
    <scope>NUCLEOTIDE SEQUENCE [LARGE SCALE GENOMIC DNA]</scope>
    <source>
        <strain evidence="7 8">CQ-W70</strain>
    </source>
</reference>
<keyword evidence="4 6" id="KW-1133">Transmembrane helix</keyword>
<feature type="transmembrane region" description="Helical" evidence="6">
    <location>
        <begin position="232"/>
        <end position="260"/>
    </location>
</feature>
<dbReference type="RefSeq" id="WP_013456299.1">
    <property type="nucleotide sequence ID" value="NZ_CP005933.1"/>
</dbReference>
<evidence type="ECO:0000256" key="5">
    <source>
        <dbReference type="ARBA" id="ARBA00023136"/>
    </source>
</evidence>
<dbReference type="GO" id="GO:0005886">
    <property type="term" value="C:plasma membrane"/>
    <property type="evidence" value="ECO:0007669"/>
    <property type="project" value="UniProtKB-SubCell"/>
</dbReference>
<feature type="transmembrane region" description="Helical" evidence="6">
    <location>
        <begin position="40"/>
        <end position="62"/>
    </location>
</feature>
<gene>
    <name evidence="7" type="ORF">K668_00100</name>
</gene>
<accession>A0A059Y7K6</accession>
<dbReference type="AlphaFoldDB" id="A0A059Y7K6"/>
<dbReference type="HOGENOM" id="CLU_040769_1_2_14"/>
<dbReference type="PANTHER" id="PTHR43370:SF1">
    <property type="entry name" value="GUANOSINE ABC TRANSPORTER PERMEASE PROTEIN NUPQ"/>
    <property type="match status" value="1"/>
</dbReference>
<dbReference type="GO" id="GO:0022857">
    <property type="term" value="F:transmembrane transporter activity"/>
    <property type="evidence" value="ECO:0007669"/>
    <property type="project" value="InterPro"/>
</dbReference>
<feature type="transmembrane region" description="Helical" evidence="6">
    <location>
        <begin position="202"/>
        <end position="220"/>
    </location>
</feature>
<dbReference type="GeneID" id="31507382"/>
<dbReference type="EMBL" id="CP005933">
    <property type="protein sequence ID" value="AIA33612.1"/>
    <property type="molecule type" value="Genomic_DNA"/>
</dbReference>
<evidence type="ECO:0000256" key="2">
    <source>
        <dbReference type="ARBA" id="ARBA00022475"/>
    </source>
</evidence>
<dbReference type="CDD" id="cd06580">
    <property type="entry name" value="TM_PBP1_transp_TpRbsC_like"/>
    <property type="match status" value="1"/>
</dbReference>
<feature type="transmembrane region" description="Helical" evidence="6">
    <location>
        <begin position="74"/>
        <end position="96"/>
    </location>
</feature>
<dbReference type="Proteomes" id="UP000027182">
    <property type="component" value="Chromosome"/>
</dbReference>
<dbReference type="KEGG" id="mbq:K668_00100"/>
<keyword evidence="3 6" id="KW-0812">Transmembrane</keyword>
<name>A0A059Y7K6_MYCBV</name>
<evidence type="ECO:0000313" key="7">
    <source>
        <dbReference type="EMBL" id="AIA33612.1"/>
    </source>
</evidence>
<proteinExistence type="predicted"/>
<evidence type="ECO:0000256" key="1">
    <source>
        <dbReference type="ARBA" id="ARBA00004651"/>
    </source>
</evidence>
<dbReference type="InterPro" id="IPR001851">
    <property type="entry name" value="ABC_transp_permease"/>
</dbReference>
<evidence type="ECO:0000256" key="4">
    <source>
        <dbReference type="ARBA" id="ARBA00022989"/>
    </source>
</evidence>